<dbReference type="PANTHER" id="PTHR12993">
    <property type="entry name" value="N-ACETYLGLUCOSAMINYL-PHOSPHATIDYLINOSITOL DE-N-ACETYLASE-RELATED"/>
    <property type="match status" value="1"/>
</dbReference>
<evidence type="ECO:0000313" key="4">
    <source>
        <dbReference type="Proteomes" id="UP001157017"/>
    </source>
</evidence>
<feature type="compositionally biased region" description="Basic and acidic residues" evidence="2">
    <location>
        <begin position="91"/>
        <end position="104"/>
    </location>
</feature>
<dbReference type="Gene3D" id="3.40.50.10320">
    <property type="entry name" value="LmbE-like"/>
    <property type="match status" value="1"/>
</dbReference>
<evidence type="ECO:0008006" key="5">
    <source>
        <dbReference type="Google" id="ProtNLM"/>
    </source>
</evidence>
<accession>A0ABQ6JIX5</accession>
<dbReference type="PANTHER" id="PTHR12993:SF28">
    <property type="entry name" value="LMBE FAMILY PROTEIN"/>
    <property type="match status" value="1"/>
</dbReference>
<sequence length="172" mass="18392">MPIPDSEVERVLVVAAHPDDIDFGASGTVATWVDAGVEVTYLLCTSGDQGGFDDTPREEMPALRQAEQRAAAKAVGVTDVRFLEGYRDGWLEPSREPAARHRAGDPAGAAAAGAAAQPRARLEPHPGQPPRPPGGRRGRDPRRLPGRAQPVRLARAWCRTRASSRGRCARCG</sequence>
<evidence type="ECO:0000313" key="3">
    <source>
        <dbReference type="EMBL" id="GMA88185.1"/>
    </source>
</evidence>
<feature type="region of interest" description="Disordered" evidence="2">
    <location>
        <begin position="91"/>
        <end position="151"/>
    </location>
</feature>
<proteinExistence type="predicted"/>
<reference evidence="4" key="1">
    <citation type="journal article" date="2019" name="Int. J. Syst. Evol. Microbiol.">
        <title>The Global Catalogue of Microorganisms (GCM) 10K type strain sequencing project: providing services to taxonomists for standard genome sequencing and annotation.</title>
        <authorList>
            <consortium name="The Broad Institute Genomics Platform"/>
            <consortium name="The Broad Institute Genome Sequencing Center for Infectious Disease"/>
            <person name="Wu L."/>
            <person name="Ma J."/>
        </authorList>
    </citation>
    <scope>NUCLEOTIDE SEQUENCE [LARGE SCALE GENOMIC DNA]</scope>
    <source>
        <strain evidence="4">NBRC 108730</strain>
    </source>
</reference>
<evidence type="ECO:0000256" key="1">
    <source>
        <dbReference type="ARBA" id="ARBA00022833"/>
    </source>
</evidence>
<dbReference type="SUPFAM" id="SSF102588">
    <property type="entry name" value="LmbE-like"/>
    <property type="match status" value="1"/>
</dbReference>
<dbReference type="Pfam" id="PF02585">
    <property type="entry name" value="PIG-L"/>
    <property type="match status" value="1"/>
</dbReference>
<organism evidence="3 4">
    <name type="scientific">Angustibacter aerolatus</name>
    <dbReference type="NCBI Taxonomy" id="1162965"/>
    <lineage>
        <taxon>Bacteria</taxon>
        <taxon>Bacillati</taxon>
        <taxon>Actinomycetota</taxon>
        <taxon>Actinomycetes</taxon>
        <taxon>Kineosporiales</taxon>
        <taxon>Kineosporiaceae</taxon>
    </lineage>
</organism>
<feature type="compositionally biased region" description="Low complexity" evidence="2">
    <location>
        <begin position="105"/>
        <end position="119"/>
    </location>
</feature>
<gene>
    <name evidence="3" type="ORF">GCM10025868_34350</name>
</gene>
<protein>
    <recommendedName>
        <fullName evidence="5">GlcNAc-PI de-N-acetylase</fullName>
    </recommendedName>
</protein>
<dbReference type="InterPro" id="IPR003737">
    <property type="entry name" value="GlcNAc_PI_deacetylase-related"/>
</dbReference>
<evidence type="ECO:0000256" key="2">
    <source>
        <dbReference type="SAM" id="MobiDB-lite"/>
    </source>
</evidence>
<dbReference type="EMBL" id="BSUZ01000001">
    <property type="protein sequence ID" value="GMA88185.1"/>
    <property type="molecule type" value="Genomic_DNA"/>
</dbReference>
<keyword evidence="1" id="KW-0862">Zinc</keyword>
<name>A0ABQ6JIX5_9ACTN</name>
<keyword evidence="4" id="KW-1185">Reference proteome</keyword>
<dbReference type="Proteomes" id="UP001157017">
    <property type="component" value="Unassembled WGS sequence"/>
</dbReference>
<dbReference type="InterPro" id="IPR024078">
    <property type="entry name" value="LmbE-like_dom_sf"/>
</dbReference>
<comment type="caution">
    <text evidence="3">The sequence shown here is derived from an EMBL/GenBank/DDBJ whole genome shotgun (WGS) entry which is preliminary data.</text>
</comment>